<dbReference type="GO" id="GO:0009279">
    <property type="term" value="C:cell outer membrane"/>
    <property type="evidence" value="ECO:0007669"/>
    <property type="project" value="TreeGrafter"/>
</dbReference>
<dbReference type="InterPro" id="IPR000015">
    <property type="entry name" value="Fimb_usher"/>
</dbReference>
<dbReference type="GO" id="GO:0009297">
    <property type="term" value="P:pilus assembly"/>
    <property type="evidence" value="ECO:0007669"/>
    <property type="project" value="InterPro"/>
</dbReference>
<dbReference type="Pfam" id="PF00577">
    <property type="entry name" value="Usher"/>
    <property type="match status" value="1"/>
</dbReference>
<gene>
    <name evidence="1" type="primary">fimD_9</name>
    <name evidence="1" type="ORF">NCTC129_02251</name>
</gene>
<dbReference type="GO" id="GO:0015473">
    <property type="term" value="F:fimbrial usher porin activity"/>
    <property type="evidence" value="ECO:0007669"/>
    <property type="project" value="InterPro"/>
</dbReference>
<dbReference type="EMBL" id="LR134140">
    <property type="protein sequence ID" value="VDZ96107.1"/>
    <property type="molecule type" value="Genomic_DNA"/>
</dbReference>
<name>A0A447MYH3_SALET</name>
<protein>
    <submittedName>
        <fullName evidence="1">Outer membrane usher protein FimD</fullName>
    </submittedName>
</protein>
<evidence type="ECO:0000313" key="2">
    <source>
        <dbReference type="Proteomes" id="UP000282086"/>
    </source>
</evidence>
<evidence type="ECO:0000313" key="1">
    <source>
        <dbReference type="EMBL" id="VDZ96107.1"/>
    </source>
</evidence>
<dbReference type="PANTHER" id="PTHR30451">
    <property type="entry name" value="OUTER MEMBRANE USHER PROTEIN"/>
    <property type="match status" value="1"/>
</dbReference>
<organism evidence="1 2">
    <name type="scientific">Salmonella enterica I</name>
    <dbReference type="NCBI Taxonomy" id="59201"/>
    <lineage>
        <taxon>Bacteria</taxon>
        <taxon>Pseudomonadati</taxon>
        <taxon>Pseudomonadota</taxon>
        <taxon>Gammaproteobacteria</taxon>
        <taxon>Enterobacterales</taxon>
        <taxon>Enterobacteriaceae</taxon>
        <taxon>Salmonella</taxon>
    </lineage>
</organism>
<proteinExistence type="predicted"/>
<reference evidence="1 2" key="1">
    <citation type="submission" date="2018-12" db="EMBL/GenBank/DDBJ databases">
        <authorList>
            <consortium name="Pathogen Informatics"/>
        </authorList>
    </citation>
    <scope>NUCLEOTIDE SEQUENCE [LARGE SCALE GENOMIC DNA]</scope>
    <source>
        <strain evidence="1 2">NCTC129</strain>
    </source>
</reference>
<dbReference type="AlphaFoldDB" id="A0A447MYH3"/>
<dbReference type="Proteomes" id="UP000282086">
    <property type="component" value="Chromosome"/>
</dbReference>
<sequence length="154" mass="17402">MAEYRSESSQKEKVKFSQATLIWGLPHGFTLYGGTQLSSHYHALAIGSGANLGDWGAVSLDVTQATSTLADNNTYQGQSLRFLYAKSLAQSGTNLQLMGYRYSTSGFYTLDDTTWKRMSGYDDDSRTDSDKSRPEWADYYNLYYTRRGKVTTRY</sequence>
<accession>A0A447MYH3</accession>
<dbReference type="PANTHER" id="PTHR30451:SF21">
    <property type="entry name" value="FIMBRIAL USHER DOMAIN-CONTAINING PROTEIN YDET-RELATED"/>
    <property type="match status" value="1"/>
</dbReference>